<evidence type="ECO:0000256" key="3">
    <source>
        <dbReference type="ARBA" id="ARBA00022574"/>
    </source>
</evidence>
<dbReference type="PROSITE" id="PS50082">
    <property type="entry name" value="WD_REPEATS_2"/>
    <property type="match status" value="2"/>
</dbReference>
<dbReference type="SMART" id="SM00320">
    <property type="entry name" value="WD40"/>
    <property type="match status" value="5"/>
</dbReference>
<evidence type="ECO:0000256" key="2">
    <source>
        <dbReference type="ARBA" id="ARBA00022552"/>
    </source>
</evidence>
<dbReference type="GO" id="GO:0005730">
    <property type="term" value="C:nucleolus"/>
    <property type="evidence" value="ECO:0007669"/>
    <property type="project" value="UniProtKB-SubCell"/>
</dbReference>
<keyword evidence="4" id="KW-0677">Repeat</keyword>
<evidence type="ECO:0000256" key="1">
    <source>
        <dbReference type="ARBA" id="ARBA00004604"/>
    </source>
</evidence>
<gene>
    <name evidence="9" type="ORF">RJ641_030966</name>
</gene>
<dbReference type="PANTHER" id="PTHR19924:SF26">
    <property type="entry name" value="U3 SMALL NUCLEOLAR RNA-ASSOCIATED PROTEIN 15 HOMOLOG"/>
    <property type="match status" value="1"/>
</dbReference>
<feature type="repeat" description="WD" evidence="6">
    <location>
        <begin position="170"/>
        <end position="205"/>
    </location>
</feature>
<feature type="repeat" description="WD" evidence="6">
    <location>
        <begin position="127"/>
        <end position="169"/>
    </location>
</feature>
<sequence>MAEEKVVLTKTFSTKPRLKPKSKKPSSSPESKYWASFKSSKISNLVYSINSIDFSPVSPHNFAATFSASFTLFDSKTLEPKSTFSGPKDVVAYSARFRSDGKLIAAGGNSGIVHVFDVKTRRSLRQLVGHTRAVRLSRYPRFDNLHLFSGGDDSLVKYWDVASETQIHEFRGHKDYVRCGFGSPVSSDLFVTGSYDHTVRLWDVRVSNSESGAMVFNHGKPVEDVVFLPSGGLVATAGGNVVKIWDVIGGGRLLYEMESHNKTVTGICVGRVAKDSSVESDQFRLLSVGLDGYMKVFDYSMLKVVHSMRFPAPLLSIGVSPDCMTRAIGTSNGIIFAGKRKGKVEEKEESDKGGFLSLGTVEPERQILKPTNFRYFHRGQGEKPSEGDFLVLRPKKVKFAEHDKLLRKFRHKEAFVSALKGKNPENVVAVMEELVARKKLLSSVLNLDKSELVLLFGFLQRYSTMPRYSGLLLRLAKKVLEMRIEDVNSSAMLSIEDVISSDILKPADVISPNILKRADHFVSSKDLKGEDVSLVDALKKLGVEDVNLADVLKGHVRSLKRAVREELWIQQSLQEIQGIISPLLRIAGRR</sequence>
<name>A0AAN8ZKH4_9MAGN</name>
<protein>
    <submittedName>
        <fullName evidence="9">WD40 repeat</fullName>
    </submittedName>
</protein>
<dbReference type="GO" id="GO:0045943">
    <property type="term" value="P:positive regulation of transcription by RNA polymerase I"/>
    <property type="evidence" value="ECO:0007669"/>
    <property type="project" value="TreeGrafter"/>
</dbReference>
<evidence type="ECO:0000256" key="5">
    <source>
        <dbReference type="ARBA" id="ARBA00023242"/>
    </source>
</evidence>
<proteinExistence type="predicted"/>
<organism evidence="9 10">
    <name type="scientific">Dillenia turbinata</name>
    <dbReference type="NCBI Taxonomy" id="194707"/>
    <lineage>
        <taxon>Eukaryota</taxon>
        <taxon>Viridiplantae</taxon>
        <taxon>Streptophyta</taxon>
        <taxon>Embryophyta</taxon>
        <taxon>Tracheophyta</taxon>
        <taxon>Spermatophyta</taxon>
        <taxon>Magnoliopsida</taxon>
        <taxon>eudicotyledons</taxon>
        <taxon>Gunneridae</taxon>
        <taxon>Pentapetalae</taxon>
        <taxon>Dilleniales</taxon>
        <taxon>Dilleniaceae</taxon>
        <taxon>Dillenia</taxon>
    </lineage>
</organism>
<evidence type="ECO:0000256" key="4">
    <source>
        <dbReference type="ARBA" id="ARBA00022737"/>
    </source>
</evidence>
<dbReference type="SUPFAM" id="SSF50978">
    <property type="entry name" value="WD40 repeat-like"/>
    <property type="match status" value="1"/>
</dbReference>
<dbReference type="FunFam" id="2.130.10.10:FF:001192">
    <property type="entry name" value="Protein SLOW WALKER 1"/>
    <property type="match status" value="1"/>
</dbReference>
<dbReference type="InterPro" id="IPR036322">
    <property type="entry name" value="WD40_repeat_dom_sf"/>
</dbReference>
<dbReference type="PRINTS" id="PR00320">
    <property type="entry name" value="GPROTEINBRPT"/>
</dbReference>
<dbReference type="Pfam" id="PF09384">
    <property type="entry name" value="UTP15_C"/>
    <property type="match status" value="1"/>
</dbReference>
<dbReference type="InterPro" id="IPR015943">
    <property type="entry name" value="WD40/YVTN_repeat-like_dom_sf"/>
</dbReference>
<dbReference type="InterPro" id="IPR020472">
    <property type="entry name" value="WD40_PAC1"/>
</dbReference>
<dbReference type="InterPro" id="IPR018983">
    <property type="entry name" value="U3_snoRNA-assocProt_15_C"/>
</dbReference>
<dbReference type="CDD" id="cd00200">
    <property type="entry name" value="WD40"/>
    <property type="match status" value="1"/>
</dbReference>
<dbReference type="Proteomes" id="UP001370490">
    <property type="component" value="Unassembled WGS sequence"/>
</dbReference>
<dbReference type="Gene3D" id="2.130.10.10">
    <property type="entry name" value="YVTN repeat-like/Quinoprotein amine dehydrogenase"/>
    <property type="match status" value="2"/>
</dbReference>
<dbReference type="EMBL" id="JBAMMX010000006">
    <property type="protein sequence ID" value="KAK6937458.1"/>
    <property type="molecule type" value="Genomic_DNA"/>
</dbReference>
<feature type="domain" description="U3 small nucleolar RNA-associated protein 15 C-terminal" evidence="8">
    <location>
        <begin position="382"/>
        <end position="493"/>
    </location>
</feature>
<keyword evidence="10" id="KW-1185">Reference proteome</keyword>
<evidence type="ECO:0000313" key="10">
    <source>
        <dbReference type="Proteomes" id="UP001370490"/>
    </source>
</evidence>
<comment type="caution">
    <text evidence="9">The sequence shown here is derived from an EMBL/GenBank/DDBJ whole genome shotgun (WGS) entry which is preliminary data.</text>
</comment>
<evidence type="ECO:0000259" key="8">
    <source>
        <dbReference type="Pfam" id="PF09384"/>
    </source>
</evidence>
<evidence type="ECO:0000313" key="9">
    <source>
        <dbReference type="EMBL" id="KAK6937458.1"/>
    </source>
</evidence>
<dbReference type="AlphaFoldDB" id="A0AAN8ZKH4"/>
<comment type="subcellular location">
    <subcellularLocation>
        <location evidence="1">Nucleus</location>
        <location evidence="1">Nucleolus</location>
    </subcellularLocation>
</comment>
<keyword evidence="3 6" id="KW-0853">WD repeat</keyword>
<feature type="region of interest" description="Disordered" evidence="7">
    <location>
        <begin position="1"/>
        <end position="31"/>
    </location>
</feature>
<accession>A0AAN8ZKH4</accession>
<evidence type="ECO:0000256" key="7">
    <source>
        <dbReference type="SAM" id="MobiDB-lite"/>
    </source>
</evidence>
<reference evidence="9 10" key="1">
    <citation type="submission" date="2023-12" db="EMBL/GenBank/DDBJ databases">
        <title>A high-quality genome assembly for Dillenia turbinata (Dilleniales).</title>
        <authorList>
            <person name="Chanderbali A."/>
        </authorList>
    </citation>
    <scope>NUCLEOTIDE SEQUENCE [LARGE SCALE GENOMIC DNA]</scope>
    <source>
        <strain evidence="9">LSX21</strain>
        <tissue evidence="9">Leaf</tissue>
    </source>
</reference>
<dbReference type="GO" id="GO:0006364">
    <property type="term" value="P:rRNA processing"/>
    <property type="evidence" value="ECO:0007669"/>
    <property type="project" value="UniProtKB-KW"/>
</dbReference>
<dbReference type="InterPro" id="IPR001680">
    <property type="entry name" value="WD40_rpt"/>
</dbReference>
<keyword evidence="2" id="KW-0698">rRNA processing</keyword>
<keyword evidence="5" id="KW-0539">Nucleus</keyword>
<dbReference type="Pfam" id="PF00400">
    <property type="entry name" value="WD40"/>
    <property type="match status" value="4"/>
</dbReference>
<dbReference type="PROSITE" id="PS50294">
    <property type="entry name" value="WD_REPEATS_REGION"/>
    <property type="match status" value="1"/>
</dbReference>
<evidence type="ECO:0000256" key="6">
    <source>
        <dbReference type="PROSITE-ProRule" id="PRU00221"/>
    </source>
</evidence>
<dbReference type="PANTHER" id="PTHR19924">
    <property type="entry name" value="UTP15 U3 SMALL NUCLEOLAR RNA-ASSOCIATED PROTEIN 15 FAMILY MEMBER"/>
    <property type="match status" value="1"/>
</dbReference>